<keyword evidence="3" id="KW-1185">Reference proteome</keyword>
<feature type="region of interest" description="Disordered" evidence="1">
    <location>
        <begin position="1"/>
        <end position="38"/>
    </location>
</feature>
<organism evidence="2 3">
    <name type="scientific">Thalassiosira oceanica</name>
    <name type="common">Marine diatom</name>
    <dbReference type="NCBI Taxonomy" id="159749"/>
    <lineage>
        <taxon>Eukaryota</taxon>
        <taxon>Sar</taxon>
        <taxon>Stramenopiles</taxon>
        <taxon>Ochrophyta</taxon>
        <taxon>Bacillariophyta</taxon>
        <taxon>Coscinodiscophyceae</taxon>
        <taxon>Thalassiosirophycidae</taxon>
        <taxon>Thalassiosirales</taxon>
        <taxon>Thalassiosiraceae</taxon>
        <taxon>Thalassiosira</taxon>
    </lineage>
</organism>
<feature type="non-terminal residue" evidence="2">
    <location>
        <position position="38"/>
    </location>
</feature>
<reference evidence="2 3" key="1">
    <citation type="journal article" date="2012" name="Genome Biol.">
        <title>Genome and low-iron response of an oceanic diatom adapted to chronic iron limitation.</title>
        <authorList>
            <person name="Lommer M."/>
            <person name="Specht M."/>
            <person name="Roy A.S."/>
            <person name="Kraemer L."/>
            <person name="Andreson R."/>
            <person name="Gutowska M.A."/>
            <person name="Wolf J."/>
            <person name="Bergner S.V."/>
            <person name="Schilhabel M.B."/>
            <person name="Klostermeier U.C."/>
            <person name="Beiko R.G."/>
            <person name="Rosenstiel P."/>
            <person name="Hippler M."/>
            <person name="Laroche J."/>
        </authorList>
    </citation>
    <scope>NUCLEOTIDE SEQUENCE [LARGE SCALE GENOMIC DNA]</scope>
    <source>
        <strain evidence="2 3">CCMP1005</strain>
    </source>
</reference>
<protein>
    <submittedName>
        <fullName evidence="2">Uncharacterized protein</fullName>
    </submittedName>
</protein>
<evidence type="ECO:0000256" key="1">
    <source>
        <dbReference type="SAM" id="MobiDB-lite"/>
    </source>
</evidence>
<gene>
    <name evidence="2" type="ORF">THAOC_28804</name>
</gene>
<comment type="caution">
    <text evidence="2">The sequence shown here is derived from an EMBL/GenBank/DDBJ whole genome shotgun (WGS) entry which is preliminary data.</text>
</comment>
<name>K0RSR8_THAOC</name>
<dbReference type="EMBL" id="AGNL01040661">
    <property type="protein sequence ID" value="EJK51971.1"/>
    <property type="molecule type" value="Genomic_DNA"/>
</dbReference>
<evidence type="ECO:0000313" key="2">
    <source>
        <dbReference type="EMBL" id="EJK51971.1"/>
    </source>
</evidence>
<evidence type="ECO:0000313" key="3">
    <source>
        <dbReference type="Proteomes" id="UP000266841"/>
    </source>
</evidence>
<accession>K0RSR8</accession>
<feature type="compositionally biased region" description="Low complexity" evidence="1">
    <location>
        <begin position="10"/>
        <end position="21"/>
    </location>
</feature>
<proteinExistence type="predicted"/>
<sequence length="38" mass="3993">MSRSHHEADSSMSSLSAGLSAYNAAEPKPMNSANNSVR</sequence>
<dbReference type="AlphaFoldDB" id="K0RSR8"/>
<dbReference type="Proteomes" id="UP000266841">
    <property type="component" value="Unassembled WGS sequence"/>
</dbReference>